<reference evidence="9" key="1">
    <citation type="submission" date="2017-08" db="EMBL/GenBank/DDBJ databases">
        <title>Genomes of multiple Clavibacter strains from different subspecies.</title>
        <authorList>
            <person name="Yuan X.-K."/>
            <person name="Li X.-S."/>
            <person name="Nie J."/>
            <person name="De Boer S.H."/>
        </authorList>
    </citation>
    <scope>NUCLEOTIDE SEQUENCE [LARGE SCALE GENOMIC DNA]</scope>
    <source>
        <strain evidence="9">ATCC 33566</strain>
    </source>
</reference>
<evidence type="ECO:0000313" key="9">
    <source>
        <dbReference type="EMBL" id="OQJ63583.1"/>
    </source>
</evidence>
<keyword evidence="5" id="KW-0456">Lyase</keyword>
<dbReference type="InterPro" id="IPR001754">
    <property type="entry name" value="OMPdeCOase_dom"/>
</dbReference>
<dbReference type="EMBL" id="MZMQ01000001">
    <property type="protein sequence ID" value="OQJ63583.1"/>
    <property type="molecule type" value="Genomic_DNA"/>
</dbReference>
<evidence type="ECO:0000259" key="8">
    <source>
        <dbReference type="SMART" id="SM00934"/>
    </source>
</evidence>
<dbReference type="RefSeq" id="WP_094129667.1">
    <property type="nucleotide sequence ID" value="NZ_CP040788.1"/>
</dbReference>
<dbReference type="GO" id="GO:0004590">
    <property type="term" value="F:orotidine-5'-phosphate decarboxylase activity"/>
    <property type="evidence" value="ECO:0007669"/>
    <property type="project" value="UniProtKB-UniRule"/>
</dbReference>
<evidence type="ECO:0000256" key="3">
    <source>
        <dbReference type="ARBA" id="ARBA00022793"/>
    </source>
</evidence>
<dbReference type="UniPathway" id="UPA00070">
    <property type="reaction ID" value="UER00120"/>
</dbReference>
<comment type="pathway">
    <text evidence="1">Pyrimidine metabolism; UMP biosynthesis via de novo pathway; UMP from orotate: step 2/2.</text>
</comment>
<dbReference type="EC" id="4.1.1.23" evidence="7"/>
<dbReference type="InterPro" id="IPR013785">
    <property type="entry name" value="Aldolase_TIM"/>
</dbReference>
<dbReference type="PROSITE" id="PS00156">
    <property type="entry name" value="OMPDECASE"/>
    <property type="match status" value="1"/>
</dbReference>
<dbReference type="Gene3D" id="3.20.20.70">
    <property type="entry name" value="Aldolase class I"/>
    <property type="match status" value="1"/>
</dbReference>
<gene>
    <name evidence="9" type="ORF">B5P24_11565</name>
</gene>
<keyword evidence="4" id="KW-0665">Pyrimidine biosynthesis</keyword>
<dbReference type="GO" id="GO:0006207">
    <property type="term" value="P:'de novo' pyrimidine nucleobase biosynthetic process"/>
    <property type="evidence" value="ECO:0007669"/>
    <property type="project" value="InterPro"/>
</dbReference>
<evidence type="ECO:0000256" key="1">
    <source>
        <dbReference type="ARBA" id="ARBA00004861"/>
    </source>
</evidence>
<dbReference type="InterPro" id="IPR011995">
    <property type="entry name" value="OMPdecase_type-2"/>
</dbReference>
<keyword evidence="10" id="KW-1185">Reference proteome</keyword>
<keyword evidence="3" id="KW-0210">Decarboxylase</keyword>
<evidence type="ECO:0000256" key="4">
    <source>
        <dbReference type="ARBA" id="ARBA00022975"/>
    </source>
</evidence>
<proteinExistence type="inferred from homology"/>
<evidence type="ECO:0000256" key="2">
    <source>
        <dbReference type="ARBA" id="ARBA00008847"/>
    </source>
</evidence>
<accession>A0A225CMH6</accession>
<name>A0A225CMH6_9MICO</name>
<dbReference type="SMART" id="SM00934">
    <property type="entry name" value="OMPdecase"/>
    <property type="match status" value="1"/>
</dbReference>
<dbReference type="Pfam" id="PF00215">
    <property type="entry name" value="OMPdecase"/>
    <property type="match status" value="1"/>
</dbReference>
<dbReference type="PANTHER" id="PTHR43375:SF1">
    <property type="entry name" value="OROTIDINE 5'-PHOSPHATE DECARBOXYLASE"/>
    <property type="match status" value="1"/>
</dbReference>
<dbReference type="SUPFAM" id="SSF51366">
    <property type="entry name" value="Ribulose-phoshate binding barrel"/>
    <property type="match status" value="1"/>
</dbReference>
<dbReference type="AlphaFoldDB" id="A0A225CMH6"/>
<comment type="catalytic activity">
    <reaction evidence="6">
        <text>orotidine 5'-phosphate + H(+) = UMP + CO2</text>
        <dbReference type="Rhea" id="RHEA:11596"/>
        <dbReference type="ChEBI" id="CHEBI:15378"/>
        <dbReference type="ChEBI" id="CHEBI:16526"/>
        <dbReference type="ChEBI" id="CHEBI:57538"/>
        <dbReference type="ChEBI" id="CHEBI:57865"/>
        <dbReference type="EC" id="4.1.1.23"/>
    </reaction>
</comment>
<protein>
    <recommendedName>
        <fullName evidence="7">Orotidine-5'-phosphate decarboxylase</fullName>
        <ecNumber evidence="7">4.1.1.23</ecNumber>
    </recommendedName>
</protein>
<dbReference type="CDD" id="cd04725">
    <property type="entry name" value="OMP_decarboxylase_like"/>
    <property type="match status" value="1"/>
</dbReference>
<dbReference type="InterPro" id="IPR018089">
    <property type="entry name" value="OMPdecase_AS"/>
</dbReference>
<comment type="similarity">
    <text evidence="2">Belongs to the OMP decarboxylase family. Type 2 subfamily.</text>
</comment>
<evidence type="ECO:0000256" key="7">
    <source>
        <dbReference type="NCBIfam" id="TIGR02127"/>
    </source>
</evidence>
<comment type="caution">
    <text evidence="9">The sequence shown here is derived from an EMBL/GenBank/DDBJ whole genome shotgun (WGS) entry which is preliminary data.</text>
</comment>
<evidence type="ECO:0000256" key="6">
    <source>
        <dbReference type="ARBA" id="ARBA00049157"/>
    </source>
</evidence>
<dbReference type="PANTHER" id="PTHR43375">
    <property type="entry name" value="OROTIDINE 5'-PHOSPHATE DECARBOXYLASE"/>
    <property type="match status" value="1"/>
</dbReference>
<feature type="domain" description="Orotidine 5'-phosphate decarboxylase" evidence="8">
    <location>
        <begin position="28"/>
        <end position="286"/>
    </location>
</feature>
<evidence type="ECO:0000313" key="10">
    <source>
        <dbReference type="Proteomes" id="UP000215316"/>
    </source>
</evidence>
<sequence length="298" mass="30175">MTTADGGATQVVPPFGARLARAFREHGQLCVGIDPHRSLLDAWGLADDARGLEEFGLRVVDATAERAGIVKPQVAFFERHGSAGYAALERVLAAARDAGLLVIADAKRGDIGSTVDAYGAAWLAPDSPLRADAVTLTAYTGVGSLDGVRAAADAWGAGVFVLAATSNPEARELQRALLPGDGSAGADRTVARGIQDAAVAANGPTDDPSADPGAFGLVIGATVDAAEAGLDLARLTRTPILAPGFGHQGALLGDVRKLFGPAAGVVVASASRSILAAGPRRVAEAVTDHAGRLREALP</sequence>
<dbReference type="OrthoDB" id="9808470at2"/>
<evidence type="ECO:0000256" key="5">
    <source>
        <dbReference type="ARBA" id="ARBA00023239"/>
    </source>
</evidence>
<organism evidence="9 10">
    <name type="scientific">Clavibacter tessellarius</name>
    <dbReference type="NCBI Taxonomy" id="31965"/>
    <lineage>
        <taxon>Bacteria</taxon>
        <taxon>Bacillati</taxon>
        <taxon>Actinomycetota</taxon>
        <taxon>Actinomycetes</taxon>
        <taxon>Micrococcales</taxon>
        <taxon>Microbacteriaceae</taxon>
        <taxon>Clavibacter</taxon>
    </lineage>
</organism>
<dbReference type="InterPro" id="IPR011060">
    <property type="entry name" value="RibuloseP-bd_barrel"/>
</dbReference>
<dbReference type="GO" id="GO:0044205">
    <property type="term" value="P:'de novo' UMP biosynthetic process"/>
    <property type="evidence" value="ECO:0007669"/>
    <property type="project" value="UniProtKB-UniPathway"/>
</dbReference>
<dbReference type="Proteomes" id="UP000215316">
    <property type="component" value="Unassembled WGS sequence"/>
</dbReference>
<dbReference type="NCBIfam" id="TIGR02127">
    <property type="entry name" value="pyrF_sub2"/>
    <property type="match status" value="1"/>
</dbReference>